<evidence type="ECO:0008006" key="3">
    <source>
        <dbReference type="Google" id="ProtNLM"/>
    </source>
</evidence>
<dbReference type="PANTHER" id="PTHR36433:SF2">
    <property type="entry name" value="YXEA FAMILY PROTEIN"/>
    <property type="match status" value="1"/>
</dbReference>
<dbReference type="AlphaFoldDB" id="R3WH24"/>
<name>R3WH24_9ENTE</name>
<dbReference type="InterPro" id="IPR006542">
    <property type="entry name" value="DUF1093"/>
</dbReference>
<keyword evidence="2" id="KW-1185">Reference proteome</keyword>
<dbReference type="InterPro" id="IPR036166">
    <property type="entry name" value="YxeA-like_sf"/>
</dbReference>
<dbReference type="RefSeq" id="WP_010767350.1">
    <property type="nucleotide sequence ID" value="NZ_ASWE01000004.1"/>
</dbReference>
<dbReference type="STRING" id="154621.RV11_GL002668"/>
<dbReference type="Pfam" id="PF06486">
    <property type="entry name" value="DUF1093"/>
    <property type="match status" value="1"/>
</dbReference>
<proteinExistence type="predicted"/>
<organism evidence="1 2">
    <name type="scientific">Enterococcus phoeniculicola ATCC BAA-412</name>
    <dbReference type="NCBI Taxonomy" id="1158610"/>
    <lineage>
        <taxon>Bacteria</taxon>
        <taxon>Bacillati</taxon>
        <taxon>Bacillota</taxon>
        <taxon>Bacilli</taxon>
        <taxon>Lactobacillales</taxon>
        <taxon>Enterococcaceae</taxon>
        <taxon>Enterococcus</taxon>
    </lineage>
</organism>
<gene>
    <name evidence="1" type="ORF">UC3_00677</name>
</gene>
<dbReference type="PATRIC" id="fig|1158610.3.peg.651"/>
<reference evidence="1 2" key="1">
    <citation type="submission" date="2013-02" db="EMBL/GenBank/DDBJ databases">
        <title>The Genome Sequence of Enterococcus phoeniculicola BAA-412.</title>
        <authorList>
            <consortium name="The Broad Institute Genome Sequencing Platform"/>
            <consortium name="The Broad Institute Genome Sequencing Center for Infectious Disease"/>
            <person name="Earl A.M."/>
            <person name="Gilmore M.S."/>
            <person name="Lebreton F."/>
            <person name="Walker B."/>
            <person name="Young S.K."/>
            <person name="Zeng Q."/>
            <person name="Gargeya S."/>
            <person name="Fitzgerald M."/>
            <person name="Haas B."/>
            <person name="Abouelleil A."/>
            <person name="Alvarado L."/>
            <person name="Arachchi H.M."/>
            <person name="Berlin A.M."/>
            <person name="Chapman S.B."/>
            <person name="Dewar J."/>
            <person name="Goldberg J."/>
            <person name="Griggs A."/>
            <person name="Gujja S."/>
            <person name="Hansen M."/>
            <person name="Howarth C."/>
            <person name="Imamovic A."/>
            <person name="Larimer J."/>
            <person name="McCowan C."/>
            <person name="Murphy C."/>
            <person name="Neiman D."/>
            <person name="Pearson M."/>
            <person name="Priest M."/>
            <person name="Roberts A."/>
            <person name="Saif S."/>
            <person name="Shea T."/>
            <person name="Sisk P."/>
            <person name="Sykes S."/>
            <person name="Wortman J."/>
            <person name="Nusbaum C."/>
            <person name="Birren B."/>
        </authorList>
    </citation>
    <scope>NUCLEOTIDE SEQUENCE [LARGE SCALE GENOMIC DNA]</scope>
    <source>
        <strain evidence="1 2">ATCC BAA-412</strain>
    </source>
</reference>
<dbReference type="PANTHER" id="PTHR36433">
    <property type="entry name" value="HYPOTHETICAL CYTOSOLIC PROTEIN"/>
    <property type="match status" value="1"/>
</dbReference>
<evidence type="ECO:0000313" key="1">
    <source>
        <dbReference type="EMBL" id="EOL47146.1"/>
    </source>
</evidence>
<dbReference type="SUPFAM" id="SSF159121">
    <property type="entry name" value="BC4932-like"/>
    <property type="match status" value="1"/>
</dbReference>
<dbReference type="eggNOG" id="COG5294">
    <property type="taxonomic scope" value="Bacteria"/>
</dbReference>
<dbReference type="Proteomes" id="UP000013785">
    <property type="component" value="Unassembled WGS sequence"/>
</dbReference>
<dbReference type="Gene3D" id="2.40.50.480">
    <property type="match status" value="1"/>
</dbReference>
<dbReference type="HOGENOM" id="CLU_126418_3_2_9"/>
<sequence length="120" mass="13187">MKKLLTGIVSLAILLGGTMLYTKNASNEFAAIIDQLNPLVPRGEVYVKTQKPVSVNSYGTAAYKQLASSPSGKTRTIEFNGISELKTDRYLKLSNKGAHVETYEEVPKEEVPKEALKQID</sequence>
<comment type="caution">
    <text evidence="1">The sequence shown here is derived from an EMBL/GenBank/DDBJ whole genome shotgun (WGS) entry which is preliminary data.</text>
</comment>
<evidence type="ECO:0000313" key="2">
    <source>
        <dbReference type="Proteomes" id="UP000013785"/>
    </source>
</evidence>
<protein>
    <recommendedName>
        <fullName evidence="3">YxeA family protein</fullName>
    </recommendedName>
</protein>
<accession>R3WH24</accession>
<dbReference type="NCBIfam" id="TIGR01655">
    <property type="entry name" value="yxeA_fam"/>
    <property type="match status" value="1"/>
</dbReference>
<dbReference type="OrthoDB" id="2199916at2"/>
<dbReference type="EMBL" id="AJAT01000009">
    <property type="protein sequence ID" value="EOL47146.1"/>
    <property type="molecule type" value="Genomic_DNA"/>
</dbReference>